<proteinExistence type="predicted"/>
<dbReference type="EMBL" id="JBHMEI010000104">
    <property type="protein sequence ID" value="MFB9209578.1"/>
    <property type="molecule type" value="Genomic_DNA"/>
</dbReference>
<reference evidence="2 3" key="1">
    <citation type="submission" date="2024-09" db="EMBL/GenBank/DDBJ databases">
        <authorList>
            <person name="Sun Q."/>
            <person name="Mori K."/>
        </authorList>
    </citation>
    <scope>NUCLEOTIDE SEQUENCE [LARGE SCALE GENOMIC DNA]</scope>
    <source>
        <strain evidence="2 3">CCM 3426</strain>
    </source>
</reference>
<protein>
    <submittedName>
        <fullName evidence="2">Uncharacterized protein</fullName>
    </submittedName>
</protein>
<evidence type="ECO:0000313" key="3">
    <source>
        <dbReference type="Proteomes" id="UP001589647"/>
    </source>
</evidence>
<keyword evidence="3" id="KW-1185">Reference proteome</keyword>
<dbReference type="RefSeq" id="WP_229824066.1">
    <property type="nucleotide sequence ID" value="NZ_BMRC01000006.1"/>
</dbReference>
<evidence type="ECO:0000256" key="1">
    <source>
        <dbReference type="SAM" id="MobiDB-lite"/>
    </source>
</evidence>
<evidence type="ECO:0000313" key="2">
    <source>
        <dbReference type="EMBL" id="MFB9209578.1"/>
    </source>
</evidence>
<sequence>MGGRTPKTTVDVGDGRADGDTGGGPVDPDTGLREWYDPEPETPGITWADIFERWALVEADLHQLYGIDLGQPGLLRERTGHWLRVRVIGLLSEPRTRLSRAFRARDEEHTSTARAADVSFDDYD</sequence>
<dbReference type="Proteomes" id="UP001589647">
    <property type="component" value="Unassembled WGS sequence"/>
</dbReference>
<organism evidence="2 3">
    <name type="scientific">Nonomuraea spiralis</name>
    <dbReference type="NCBI Taxonomy" id="46182"/>
    <lineage>
        <taxon>Bacteria</taxon>
        <taxon>Bacillati</taxon>
        <taxon>Actinomycetota</taxon>
        <taxon>Actinomycetes</taxon>
        <taxon>Streptosporangiales</taxon>
        <taxon>Streptosporangiaceae</taxon>
        <taxon>Nonomuraea</taxon>
    </lineage>
</organism>
<comment type="caution">
    <text evidence="2">The sequence shown here is derived from an EMBL/GenBank/DDBJ whole genome shotgun (WGS) entry which is preliminary data.</text>
</comment>
<name>A0ABV5IYG5_9ACTN</name>
<feature type="region of interest" description="Disordered" evidence="1">
    <location>
        <begin position="104"/>
        <end position="124"/>
    </location>
</feature>
<accession>A0ABV5IYG5</accession>
<feature type="region of interest" description="Disordered" evidence="1">
    <location>
        <begin position="1"/>
        <end position="40"/>
    </location>
</feature>
<gene>
    <name evidence="2" type="ORF">ACFFV7_50940</name>
</gene>